<evidence type="ECO:0000313" key="2">
    <source>
        <dbReference type="Proteomes" id="UP001500620"/>
    </source>
</evidence>
<organism evidence="1 2">
    <name type="scientific">Dactylosporangium darangshiense</name>
    <dbReference type="NCBI Taxonomy" id="579108"/>
    <lineage>
        <taxon>Bacteria</taxon>
        <taxon>Bacillati</taxon>
        <taxon>Actinomycetota</taxon>
        <taxon>Actinomycetes</taxon>
        <taxon>Micromonosporales</taxon>
        <taxon>Micromonosporaceae</taxon>
        <taxon>Dactylosporangium</taxon>
    </lineage>
</organism>
<keyword evidence="2" id="KW-1185">Reference proteome</keyword>
<comment type="caution">
    <text evidence="1">The sequence shown here is derived from an EMBL/GenBank/DDBJ whole genome shotgun (WGS) entry which is preliminary data.</text>
</comment>
<dbReference type="EMBL" id="BAABAT010000067">
    <property type="protein sequence ID" value="GAA4263364.1"/>
    <property type="molecule type" value="Genomic_DNA"/>
</dbReference>
<reference evidence="2" key="1">
    <citation type="journal article" date="2019" name="Int. J. Syst. Evol. Microbiol.">
        <title>The Global Catalogue of Microorganisms (GCM) 10K type strain sequencing project: providing services to taxonomists for standard genome sequencing and annotation.</title>
        <authorList>
            <consortium name="The Broad Institute Genomics Platform"/>
            <consortium name="The Broad Institute Genome Sequencing Center for Infectious Disease"/>
            <person name="Wu L."/>
            <person name="Ma J."/>
        </authorList>
    </citation>
    <scope>NUCLEOTIDE SEQUENCE [LARGE SCALE GENOMIC DNA]</scope>
    <source>
        <strain evidence="2">JCM 17441</strain>
    </source>
</reference>
<dbReference type="Proteomes" id="UP001500620">
    <property type="component" value="Unassembled WGS sequence"/>
</dbReference>
<sequence>MQTADDPRKITVTIVQVPTFLSVEQAFGKVAECLSAGSQERHTSTNPRRHPTKLATSTRRFALQHGDADSPHGDLKLSAERTANTARFRYLPSTRRHRNLSISGCFRCRRRTLAGQLVSCRS</sequence>
<protein>
    <submittedName>
        <fullName evidence="1">Uncharacterized protein</fullName>
    </submittedName>
</protein>
<proteinExistence type="predicted"/>
<evidence type="ECO:0000313" key="1">
    <source>
        <dbReference type="EMBL" id="GAA4263364.1"/>
    </source>
</evidence>
<gene>
    <name evidence="1" type="ORF">GCM10022255_107250</name>
</gene>
<name>A0ABP8DUD4_9ACTN</name>
<accession>A0ABP8DUD4</accession>